<reference evidence="2" key="1">
    <citation type="submission" date="2021-02" db="EMBL/GenBank/DDBJ databases">
        <authorList>
            <person name="Nowell W R."/>
        </authorList>
    </citation>
    <scope>NUCLEOTIDE SEQUENCE</scope>
</reference>
<organism evidence="2 4">
    <name type="scientific">Didymodactylos carnosus</name>
    <dbReference type="NCBI Taxonomy" id="1234261"/>
    <lineage>
        <taxon>Eukaryota</taxon>
        <taxon>Metazoa</taxon>
        <taxon>Spiralia</taxon>
        <taxon>Gnathifera</taxon>
        <taxon>Rotifera</taxon>
        <taxon>Eurotatoria</taxon>
        <taxon>Bdelloidea</taxon>
        <taxon>Philodinida</taxon>
        <taxon>Philodinidae</taxon>
        <taxon>Didymodactylos</taxon>
    </lineage>
</organism>
<dbReference type="Gene3D" id="3.40.50.10140">
    <property type="entry name" value="Toll/interleukin-1 receptor homology (TIR) domain"/>
    <property type="match status" value="1"/>
</dbReference>
<sequence length="698" mass="80561">MSFRTTDKQQQSLSKDFNAPEIFKSLKSALNPDVIQHQIPKESIHLACVQLRKNWSILLDFTYINTTDNEKEHNVTSLIYIIKTVVEIVGHNDLDENILYRDSFAEFVRILPKLAMLESVSETFSQDSKFAREIFYQLFQLINDSSYLRTYIEKSNDPSYIETLNADISYRSELYDIVLYVIFLIAKTITSSAKFRDNDLDNFKKLFETFRIYVDYYFENTQQTFSIPDVFFYSDPRNLIICEYLSILWNLADKPSVVRVFINTGYPKAVLNWILISELKYEHRLALINIARDSVGENILKENHAVDILRHIKDSILGSGDSGMDLIYYMAVILLSEHYQIEEALTTDLDVTATEEAPATGTSMKKVISYLYSFTIYLCKEVIQNNVMSGMSFHLSELVVVLERVFIHDSVIDYLMTIKLFEIDHIELFCDTLIACRGAYIDGDKLGKLACVSLINIIWSLSFYDDSFRECLLKNVKLIIVIQGLAHCNTQAAKCILCNLKLPITTETTIEDHQLSDMSKPLVLISHSFNDRSFVERTKDELKQKYDDKYIIYPLFHTDSNDLSELTAKPWEQTAAAIEKAVLVLFVISKHYYESKSCRQTAMYVLHKEKRRIILCPNNTEENYCSKGWLDSLAGQSCECSSFIFPDGHLTESKQEIEYKEKITKLANEISSLIEKDKKPNRLTTLNRQNVSSICTIC</sequence>
<gene>
    <name evidence="2" type="ORF">GPM918_LOCUS31484</name>
    <name evidence="3" type="ORF">SRO942_LOCUS32129</name>
</gene>
<dbReference type="Proteomes" id="UP000681722">
    <property type="component" value="Unassembled WGS sequence"/>
</dbReference>
<proteinExistence type="predicted"/>
<accession>A0A815IAN5</accession>
<dbReference type="Pfam" id="PF13676">
    <property type="entry name" value="TIR_2"/>
    <property type="match status" value="1"/>
</dbReference>
<evidence type="ECO:0000313" key="4">
    <source>
        <dbReference type="Proteomes" id="UP000663829"/>
    </source>
</evidence>
<keyword evidence="4" id="KW-1185">Reference proteome</keyword>
<dbReference type="SUPFAM" id="SSF52200">
    <property type="entry name" value="Toll/Interleukin receptor TIR domain"/>
    <property type="match status" value="1"/>
</dbReference>
<name>A0A815IAN5_9BILA</name>
<comment type="caution">
    <text evidence="2">The sequence shown here is derived from an EMBL/GenBank/DDBJ whole genome shotgun (WGS) entry which is preliminary data.</text>
</comment>
<evidence type="ECO:0000259" key="1">
    <source>
        <dbReference type="Pfam" id="PF13676"/>
    </source>
</evidence>
<feature type="domain" description="TIR" evidence="1">
    <location>
        <begin position="523"/>
        <end position="614"/>
    </location>
</feature>
<dbReference type="EMBL" id="CAJOBC010071226">
    <property type="protein sequence ID" value="CAF4243292.1"/>
    <property type="molecule type" value="Genomic_DNA"/>
</dbReference>
<dbReference type="GO" id="GO:0007165">
    <property type="term" value="P:signal transduction"/>
    <property type="evidence" value="ECO:0007669"/>
    <property type="project" value="InterPro"/>
</dbReference>
<protein>
    <recommendedName>
        <fullName evidence="1">TIR domain-containing protein</fullName>
    </recommendedName>
</protein>
<evidence type="ECO:0000313" key="3">
    <source>
        <dbReference type="EMBL" id="CAF4243292.1"/>
    </source>
</evidence>
<dbReference type="InterPro" id="IPR000157">
    <property type="entry name" value="TIR_dom"/>
</dbReference>
<dbReference type="AlphaFoldDB" id="A0A815IAN5"/>
<evidence type="ECO:0000313" key="2">
    <source>
        <dbReference type="EMBL" id="CAF1363164.1"/>
    </source>
</evidence>
<dbReference type="Proteomes" id="UP000663829">
    <property type="component" value="Unassembled WGS sequence"/>
</dbReference>
<dbReference type="InterPro" id="IPR035897">
    <property type="entry name" value="Toll_tir_struct_dom_sf"/>
</dbReference>
<dbReference type="OrthoDB" id="9990764at2759"/>
<dbReference type="EMBL" id="CAJNOQ010015523">
    <property type="protein sequence ID" value="CAF1363164.1"/>
    <property type="molecule type" value="Genomic_DNA"/>
</dbReference>